<sequence>MSEHNTSRLERIRADYGTWAPVYDWFARTTASIGGIRTACVEQLNLEPGATVVEFGCGPGVNFPALRAAVGATGRVVGVDVTKPMIDRARSLVARREWDNVEVICADATTPPIDSVDAVVATFVTSLFENPQMVVSEWCHAAETVVIANFVPGENAIANAGLWAFTRLNARLFDLASDADNALTQLATRTAASKQALTEQMQSVVTTRHLFGTIVVHAGREKTKKSEPSENAE</sequence>
<dbReference type="GO" id="GO:0032259">
    <property type="term" value="P:methylation"/>
    <property type="evidence" value="ECO:0007669"/>
    <property type="project" value="UniProtKB-KW"/>
</dbReference>
<evidence type="ECO:0000259" key="3">
    <source>
        <dbReference type="Pfam" id="PF13649"/>
    </source>
</evidence>
<keyword evidence="1 4" id="KW-0489">Methyltransferase</keyword>
<dbReference type="GO" id="GO:0008168">
    <property type="term" value="F:methyltransferase activity"/>
    <property type="evidence" value="ECO:0007669"/>
    <property type="project" value="UniProtKB-KW"/>
</dbReference>
<dbReference type="PANTHER" id="PTHR43861:SF1">
    <property type="entry name" value="TRANS-ACONITATE 2-METHYLTRANSFERASE"/>
    <property type="match status" value="1"/>
</dbReference>
<dbReference type="InterPro" id="IPR029063">
    <property type="entry name" value="SAM-dependent_MTases_sf"/>
</dbReference>
<reference evidence="4 5" key="1">
    <citation type="journal article" date="2013" name="PLoS ONE">
        <title>Assembly-driven community genomics of a hypersaline microbial ecosystem.</title>
        <authorList>
            <person name="Podell S."/>
            <person name="Ugalde J.A."/>
            <person name="Narasingarao P."/>
            <person name="Banfield J.F."/>
            <person name="Heidelberg K.B."/>
            <person name="Allen E.E."/>
        </authorList>
    </citation>
    <scope>NUCLEOTIDE SEQUENCE [LARGE SCALE GENOMIC DNA]</scope>
    <source>
        <strain evidence="5">J07HQW1</strain>
    </source>
</reference>
<evidence type="ECO:0000313" key="5">
    <source>
        <dbReference type="Proteomes" id="UP000030649"/>
    </source>
</evidence>
<dbReference type="STRING" id="1238424.J07HQW1_02042"/>
<dbReference type="SUPFAM" id="SSF53335">
    <property type="entry name" value="S-adenosyl-L-methionine-dependent methyltransferases"/>
    <property type="match status" value="1"/>
</dbReference>
<dbReference type="Gene3D" id="3.40.50.150">
    <property type="entry name" value="Vaccinia Virus protein VP39"/>
    <property type="match status" value="1"/>
</dbReference>
<proteinExistence type="predicted"/>
<dbReference type="Proteomes" id="UP000030649">
    <property type="component" value="Unassembled WGS sequence"/>
</dbReference>
<dbReference type="CDD" id="cd02440">
    <property type="entry name" value="AdoMet_MTases"/>
    <property type="match status" value="1"/>
</dbReference>
<gene>
    <name evidence="4" type="ORF">J07HQW1_02042</name>
</gene>
<evidence type="ECO:0000256" key="2">
    <source>
        <dbReference type="ARBA" id="ARBA00022679"/>
    </source>
</evidence>
<dbReference type="Pfam" id="PF13649">
    <property type="entry name" value="Methyltransf_25"/>
    <property type="match status" value="1"/>
</dbReference>
<keyword evidence="2" id="KW-0808">Transferase</keyword>
<protein>
    <submittedName>
        <fullName evidence="4">Methylase involved in ubiquinone/menaquinone biosynthesis</fullName>
    </submittedName>
</protein>
<dbReference type="AlphaFoldDB" id="U1N6E8"/>
<evidence type="ECO:0000256" key="1">
    <source>
        <dbReference type="ARBA" id="ARBA00022603"/>
    </source>
</evidence>
<accession>U1N6E8</accession>
<evidence type="ECO:0000313" key="4">
    <source>
        <dbReference type="EMBL" id="ERG92008.1"/>
    </source>
</evidence>
<organism evidence="4 5">
    <name type="scientific">Haloquadratum walsbyi J07HQW1</name>
    <dbReference type="NCBI Taxonomy" id="1238424"/>
    <lineage>
        <taxon>Archaea</taxon>
        <taxon>Methanobacteriati</taxon>
        <taxon>Methanobacteriota</taxon>
        <taxon>Stenosarchaea group</taxon>
        <taxon>Halobacteria</taxon>
        <taxon>Halobacteriales</taxon>
        <taxon>Haloferacaceae</taxon>
        <taxon>Haloquadratum</taxon>
    </lineage>
</organism>
<feature type="domain" description="Methyltransferase" evidence="3">
    <location>
        <begin position="52"/>
        <end position="137"/>
    </location>
</feature>
<dbReference type="PANTHER" id="PTHR43861">
    <property type="entry name" value="TRANS-ACONITATE 2-METHYLTRANSFERASE-RELATED"/>
    <property type="match status" value="1"/>
</dbReference>
<name>U1N6E8_9EURY</name>
<dbReference type="InterPro" id="IPR041698">
    <property type="entry name" value="Methyltransf_25"/>
</dbReference>
<dbReference type="EMBL" id="KE356560">
    <property type="protein sequence ID" value="ERG92008.1"/>
    <property type="molecule type" value="Genomic_DNA"/>
</dbReference>
<dbReference type="HOGENOM" id="CLU_080641_0_0_2"/>
<keyword evidence="4" id="KW-0830">Ubiquinone</keyword>